<feature type="transmembrane region" description="Helical" evidence="7">
    <location>
        <begin position="310"/>
        <end position="330"/>
    </location>
</feature>
<feature type="transmembrane region" description="Helical" evidence="7">
    <location>
        <begin position="95"/>
        <end position="118"/>
    </location>
</feature>
<feature type="transmembrane region" description="Helical" evidence="7">
    <location>
        <begin position="248"/>
        <end position="273"/>
    </location>
</feature>
<dbReference type="PANTHER" id="PTHR23517">
    <property type="entry name" value="RESISTANCE PROTEIN MDTM, PUTATIVE-RELATED-RELATED"/>
    <property type="match status" value="1"/>
</dbReference>
<evidence type="ECO:0000256" key="3">
    <source>
        <dbReference type="ARBA" id="ARBA00022475"/>
    </source>
</evidence>
<feature type="transmembrane region" description="Helical" evidence="7">
    <location>
        <begin position="39"/>
        <end position="59"/>
    </location>
</feature>
<evidence type="ECO:0000256" key="1">
    <source>
        <dbReference type="ARBA" id="ARBA00004651"/>
    </source>
</evidence>
<proteinExistence type="predicted"/>
<protein>
    <submittedName>
        <fullName evidence="9">MFS transporter</fullName>
    </submittedName>
</protein>
<organism evidence="9 10">
    <name type="scientific">Ohessyouella blattaphilus</name>
    <dbReference type="NCBI Taxonomy" id="2949333"/>
    <lineage>
        <taxon>Bacteria</taxon>
        <taxon>Bacillati</taxon>
        <taxon>Bacillota</taxon>
        <taxon>Clostridia</taxon>
        <taxon>Lachnospirales</taxon>
        <taxon>Lachnospiraceae</taxon>
        <taxon>Ohessyouella</taxon>
    </lineage>
</organism>
<evidence type="ECO:0000256" key="7">
    <source>
        <dbReference type="SAM" id="Phobius"/>
    </source>
</evidence>
<dbReference type="EMBL" id="JAMZFV010000001">
    <property type="protein sequence ID" value="MCP1108790.1"/>
    <property type="molecule type" value="Genomic_DNA"/>
</dbReference>
<feature type="transmembrane region" description="Helical" evidence="7">
    <location>
        <begin position="71"/>
        <end position="89"/>
    </location>
</feature>
<dbReference type="PROSITE" id="PS50850">
    <property type="entry name" value="MFS"/>
    <property type="match status" value="1"/>
</dbReference>
<sequence>MKKHHLKIYFIITLLQYLAANFVHPVTPTIIHDLQLGDYMFGLAFAGMAFTNFLFSPFWGKMRDYFSCRKLLTVGCVGYAAGQYLFFIAKTAGAIMFARCFSGFFVGAISVSTMVYIMDFSRKERISQNLVVLAVIQSLGAAFGYLTGGLLGVVSIPAAFILQSSTLVLCGLLYFLFLKDNADTKTNPHQPKAFFKDINPIKSFFDCGIFMTPAFALLFAAVLFSYLGSNAFDQCFNYYLKDQFGLSSAYNGSIKAIIGVITLIANSTICMWIIRKTNLQKSSSYVLTACGISIFTMLMFPSLIPFIVTALIFFTFNAIFIPLLQSLVAGRTKEHANLVMGFYNAVKSLGLVGGALIAGLIYGFGKTLPFIFAGICFLISAFFLRVKKK</sequence>
<dbReference type="SUPFAM" id="SSF103473">
    <property type="entry name" value="MFS general substrate transporter"/>
    <property type="match status" value="1"/>
</dbReference>
<name>A0ABT1EDN8_9FIRM</name>
<dbReference type="InterPro" id="IPR011701">
    <property type="entry name" value="MFS"/>
</dbReference>
<comment type="caution">
    <text evidence="9">The sequence shown here is derived from an EMBL/GenBank/DDBJ whole genome shotgun (WGS) entry which is preliminary data.</text>
</comment>
<dbReference type="InterPro" id="IPR036259">
    <property type="entry name" value="MFS_trans_sf"/>
</dbReference>
<comment type="subcellular location">
    <subcellularLocation>
        <location evidence="1">Cell membrane</location>
        <topology evidence="1">Multi-pass membrane protein</topology>
    </subcellularLocation>
</comment>
<keyword evidence="6 7" id="KW-0472">Membrane</keyword>
<dbReference type="Pfam" id="PF07690">
    <property type="entry name" value="MFS_1"/>
    <property type="match status" value="1"/>
</dbReference>
<keyword evidence="5 7" id="KW-1133">Transmembrane helix</keyword>
<feature type="domain" description="Major facilitator superfamily (MFS) profile" evidence="8">
    <location>
        <begin position="5"/>
        <end position="389"/>
    </location>
</feature>
<evidence type="ECO:0000256" key="4">
    <source>
        <dbReference type="ARBA" id="ARBA00022692"/>
    </source>
</evidence>
<feature type="transmembrane region" description="Helical" evidence="7">
    <location>
        <begin position="204"/>
        <end position="228"/>
    </location>
</feature>
<keyword evidence="3" id="KW-1003">Cell membrane</keyword>
<feature type="transmembrane region" description="Helical" evidence="7">
    <location>
        <begin position="285"/>
        <end position="304"/>
    </location>
</feature>
<feature type="transmembrane region" description="Helical" evidence="7">
    <location>
        <begin position="7"/>
        <end position="27"/>
    </location>
</feature>
<accession>A0ABT1EDN8</accession>
<evidence type="ECO:0000256" key="2">
    <source>
        <dbReference type="ARBA" id="ARBA00022448"/>
    </source>
</evidence>
<dbReference type="InterPro" id="IPR050171">
    <property type="entry name" value="MFS_Transporters"/>
</dbReference>
<keyword evidence="2" id="KW-0813">Transport</keyword>
<evidence type="ECO:0000256" key="5">
    <source>
        <dbReference type="ARBA" id="ARBA00022989"/>
    </source>
</evidence>
<feature type="transmembrane region" description="Helical" evidence="7">
    <location>
        <begin position="342"/>
        <end position="362"/>
    </location>
</feature>
<feature type="transmembrane region" description="Helical" evidence="7">
    <location>
        <begin position="154"/>
        <end position="177"/>
    </location>
</feature>
<dbReference type="InterPro" id="IPR020846">
    <property type="entry name" value="MFS_dom"/>
</dbReference>
<reference evidence="9 10" key="1">
    <citation type="journal article" date="2022" name="Genome Biol. Evol.">
        <title>Host diet, physiology and behaviors set the stage for Lachnospiraceae cladogenesis.</title>
        <authorList>
            <person name="Vera-Ponce De Leon A."/>
            <person name="Schneider M."/>
            <person name="Jahnes B.C."/>
            <person name="Sadowski V."/>
            <person name="Camuy-Velez L.A."/>
            <person name="Duan J."/>
            <person name="Sabree Z.L."/>
        </authorList>
    </citation>
    <scope>NUCLEOTIDE SEQUENCE [LARGE SCALE GENOMIC DNA]</scope>
    <source>
        <strain evidence="9 10">PAL227</strain>
    </source>
</reference>
<evidence type="ECO:0000259" key="8">
    <source>
        <dbReference type="PROSITE" id="PS50850"/>
    </source>
</evidence>
<feature type="transmembrane region" description="Helical" evidence="7">
    <location>
        <begin position="130"/>
        <end position="148"/>
    </location>
</feature>
<evidence type="ECO:0000313" key="9">
    <source>
        <dbReference type="EMBL" id="MCP1108790.1"/>
    </source>
</evidence>
<keyword evidence="10" id="KW-1185">Reference proteome</keyword>
<gene>
    <name evidence="9" type="ORF">NK118_00800</name>
</gene>
<evidence type="ECO:0000256" key="6">
    <source>
        <dbReference type="ARBA" id="ARBA00023136"/>
    </source>
</evidence>
<dbReference type="Proteomes" id="UP001523565">
    <property type="component" value="Unassembled WGS sequence"/>
</dbReference>
<dbReference type="Gene3D" id="1.20.1250.20">
    <property type="entry name" value="MFS general substrate transporter like domains"/>
    <property type="match status" value="1"/>
</dbReference>
<evidence type="ECO:0000313" key="10">
    <source>
        <dbReference type="Proteomes" id="UP001523565"/>
    </source>
</evidence>
<feature type="transmembrane region" description="Helical" evidence="7">
    <location>
        <begin position="368"/>
        <end position="386"/>
    </location>
</feature>
<dbReference type="RefSeq" id="WP_262067695.1">
    <property type="nucleotide sequence ID" value="NZ_JAMXOC010000001.1"/>
</dbReference>
<keyword evidence="4 7" id="KW-0812">Transmembrane</keyword>